<reference evidence="2" key="2">
    <citation type="submission" date="2015-04" db="EMBL/GenBank/DDBJ databases">
        <title>The complete genome sequence of Erythrobacter sp. s21-N3.</title>
        <authorList>
            <person name="Zhuang L."/>
            <person name="Liu Y."/>
            <person name="Shao Z."/>
        </authorList>
    </citation>
    <scope>NUCLEOTIDE SEQUENCE [LARGE SCALE GENOMIC DNA]</scope>
    <source>
        <strain evidence="2">s21-N3</strain>
    </source>
</reference>
<dbReference type="KEGG" id="ery:CP97_14717"/>
<organism evidence="1 2">
    <name type="scientific">Aurantiacibacter atlanticus</name>
    <dbReference type="NCBI Taxonomy" id="1648404"/>
    <lineage>
        <taxon>Bacteria</taxon>
        <taxon>Pseudomonadati</taxon>
        <taxon>Pseudomonadota</taxon>
        <taxon>Alphaproteobacteria</taxon>
        <taxon>Sphingomonadales</taxon>
        <taxon>Erythrobacteraceae</taxon>
        <taxon>Aurantiacibacter</taxon>
    </lineage>
</organism>
<evidence type="ECO:0000313" key="2">
    <source>
        <dbReference type="Proteomes" id="UP000059113"/>
    </source>
</evidence>
<gene>
    <name evidence="1" type="ORF">CP97_14717</name>
</gene>
<proteinExistence type="predicted"/>
<dbReference type="AlphaFoldDB" id="A0A168M1D2"/>
<evidence type="ECO:0000313" key="1">
    <source>
        <dbReference type="EMBL" id="ANC50403.1"/>
    </source>
</evidence>
<protein>
    <submittedName>
        <fullName evidence="1">Uncharacterized protein</fullName>
    </submittedName>
</protein>
<keyword evidence="2" id="KW-1185">Reference proteome</keyword>
<sequence length="44" mass="4589">MAGLGKGFDHLIVQAGCISGSLLLCQRSDNQEFVALLSGGFFST</sequence>
<dbReference type="Proteomes" id="UP000059113">
    <property type="component" value="Chromosome"/>
</dbReference>
<name>A0A168M1D2_9SPHN</name>
<accession>A0A168M1D2</accession>
<reference evidence="1 2" key="1">
    <citation type="journal article" date="2015" name="Int. J. Syst. Evol. Microbiol.">
        <title>Erythrobacter atlanticus sp. nov., a bacterium from ocean sediment able to degrade polycyclic aromatic hydrocarbons.</title>
        <authorList>
            <person name="Zhuang L."/>
            <person name="Liu Y."/>
            <person name="Wang L."/>
            <person name="Wang W."/>
            <person name="Shao Z."/>
        </authorList>
    </citation>
    <scope>NUCLEOTIDE SEQUENCE [LARGE SCALE GENOMIC DNA]</scope>
    <source>
        <strain evidence="2">s21-N3</strain>
    </source>
</reference>
<dbReference type="EMBL" id="CP011310">
    <property type="protein sequence ID" value="ANC50403.1"/>
    <property type="molecule type" value="Genomic_DNA"/>
</dbReference>